<dbReference type="EMBL" id="RDFA01000001">
    <property type="protein sequence ID" value="RXK51599.1"/>
    <property type="molecule type" value="Genomic_DNA"/>
</dbReference>
<comment type="caution">
    <text evidence="3">The sequence shown here is derived from an EMBL/GenBank/DDBJ whole genome shotgun (WGS) entry which is preliminary data.</text>
</comment>
<proteinExistence type="predicted"/>
<evidence type="ECO:0000313" key="4">
    <source>
        <dbReference type="Proteomes" id="UP000289691"/>
    </source>
</evidence>
<feature type="region of interest" description="Disordered" evidence="1">
    <location>
        <begin position="213"/>
        <end position="321"/>
    </location>
</feature>
<organism evidence="3 4">
    <name type="scientific">Halorientalis pallida</name>
    <dbReference type="NCBI Taxonomy" id="2479928"/>
    <lineage>
        <taxon>Archaea</taxon>
        <taxon>Methanobacteriati</taxon>
        <taxon>Methanobacteriota</taxon>
        <taxon>Stenosarchaea group</taxon>
        <taxon>Halobacteria</taxon>
        <taxon>Halobacteriales</taxon>
        <taxon>Haloarculaceae</taxon>
        <taxon>Halorientalis</taxon>
    </lineage>
</organism>
<dbReference type="InterPro" id="IPR055539">
    <property type="entry name" value="DUF7115"/>
</dbReference>
<protein>
    <recommendedName>
        <fullName evidence="2">DUF7115 domain-containing protein</fullName>
    </recommendedName>
</protein>
<evidence type="ECO:0000313" key="3">
    <source>
        <dbReference type="EMBL" id="RXK51599.1"/>
    </source>
</evidence>
<feature type="compositionally biased region" description="Low complexity" evidence="1">
    <location>
        <begin position="292"/>
        <end position="315"/>
    </location>
</feature>
<feature type="compositionally biased region" description="Basic and acidic residues" evidence="1">
    <location>
        <begin position="265"/>
        <end position="275"/>
    </location>
</feature>
<sequence length="357" mass="38654">MEIPDLVRDALGGEDVELGVNLGDEDVVCLTPTRTLLYRAEGLLSDEKVQEFPHDVEWLDVKEGRRKTKFVLEYVEGTRKFGVPGNRDGAVLELLLTGILRADGVTDPDESVAGAFRFSELVLIVTDERVVRHIGSAVWTEDYEEYPFSDLTGLSFEQGNVATEVVLEIDGRPKRIKTPNEQARKVQQVVENAVFDFYGVGSLDELNATIGVEEDGEGGHEDTEGSSDIDIGGGIDPLVSDDEERSPSIDGPTASGSSGSSETTARAESRSRSDSENDTASGAAERRERAADAGGSRASATESGARSQGSAAASQRDLDAVESQLAELTTAVERHNELLEQQQRTIKKLIEELREGR</sequence>
<dbReference type="Proteomes" id="UP000289691">
    <property type="component" value="Unassembled WGS sequence"/>
</dbReference>
<evidence type="ECO:0000256" key="1">
    <source>
        <dbReference type="SAM" id="MobiDB-lite"/>
    </source>
</evidence>
<dbReference type="Pfam" id="PF23428">
    <property type="entry name" value="DUF7115"/>
    <property type="match status" value="1"/>
</dbReference>
<keyword evidence="4" id="KW-1185">Reference proteome</keyword>
<name>A0A498KZV3_9EURY</name>
<feature type="compositionally biased region" description="Low complexity" evidence="1">
    <location>
        <begin position="253"/>
        <end position="264"/>
    </location>
</feature>
<dbReference type="OrthoDB" id="307384at2157"/>
<dbReference type="RefSeq" id="WP_129067462.1">
    <property type="nucleotide sequence ID" value="NZ_RDFA01000001.1"/>
</dbReference>
<dbReference type="AlphaFoldDB" id="A0A498KZV3"/>
<reference evidence="3 4" key="1">
    <citation type="submission" date="2019-01" db="EMBL/GenBank/DDBJ databases">
        <title>Halorientalis sp. F13-25 a new haloarchaeum isolated from hypersaline water.</title>
        <authorList>
            <person name="Ana D.-V."/>
            <person name="Cristina S.-P."/>
            <person name="Antonio V."/>
        </authorList>
    </citation>
    <scope>NUCLEOTIDE SEQUENCE [LARGE SCALE GENOMIC DNA]</scope>
    <source>
        <strain evidence="3 4">F13-25</strain>
    </source>
</reference>
<accession>A0A498KZV3</accession>
<feature type="domain" description="DUF7115" evidence="2">
    <location>
        <begin position="1"/>
        <end position="107"/>
    </location>
</feature>
<gene>
    <name evidence="3" type="ORF">EAF64_02920</name>
</gene>
<evidence type="ECO:0000259" key="2">
    <source>
        <dbReference type="Pfam" id="PF23428"/>
    </source>
</evidence>